<organism evidence="6 7">
    <name type="scientific">Paenibacillus algicola</name>
    <dbReference type="NCBI Taxonomy" id="2565926"/>
    <lineage>
        <taxon>Bacteria</taxon>
        <taxon>Bacillati</taxon>
        <taxon>Bacillota</taxon>
        <taxon>Bacilli</taxon>
        <taxon>Bacillales</taxon>
        <taxon>Paenibacillaceae</taxon>
        <taxon>Paenibacillus</taxon>
    </lineage>
</organism>
<feature type="transmembrane region" description="Helical" evidence="4">
    <location>
        <begin position="68"/>
        <end position="87"/>
    </location>
</feature>
<keyword evidence="4" id="KW-0472">Membrane</keyword>
<evidence type="ECO:0000256" key="4">
    <source>
        <dbReference type="SAM" id="Phobius"/>
    </source>
</evidence>
<evidence type="ECO:0000256" key="2">
    <source>
        <dbReference type="ARBA" id="ARBA00029447"/>
    </source>
</evidence>
<feature type="transmembrane region" description="Helical" evidence="4">
    <location>
        <begin position="143"/>
        <end position="161"/>
    </location>
</feature>
<protein>
    <submittedName>
        <fullName evidence="6">Methyl-accepting chemotaxis sensory transducer</fullName>
    </submittedName>
</protein>
<dbReference type="Gene3D" id="1.10.287.950">
    <property type="entry name" value="Methyl-accepting chemotaxis protein"/>
    <property type="match status" value="1"/>
</dbReference>
<dbReference type="OrthoDB" id="242546at2"/>
<dbReference type="GO" id="GO:0006935">
    <property type="term" value="P:chemotaxis"/>
    <property type="evidence" value="ECO:0007669"/>
    <property type="project" value="InterPro"/>
</dbReference>
<dbReference type="InterPro" id="IPR004089">
    <property type="entry name" value="MCPsignal_dom"/>
</dbReference>
<dbReference type="PROSITE" id="PS50111">
    <property type="entry name" value="CHEMOTAXIS_TRANSDUC_2"/>
    <property type="match status" value="1"/>
</dbReference>
<comment type="similarity">
    <text evidence="2">Belongs to the methyl-accepting chemotaxis (MCP) protein family.</text>
</comment>
<evidence type="ECO:0000256" key="3">
    <source>
        <dbReference type="PROSITE-ProRule" id="PRU00284"/>
    </source>
</evidence>
<feature type="transmembrane region" description="Helical" evidence="4">
    <location>
        <begin position="43"/>
        <end position="61"/>
    </location>
</feature>
<dbReference type="GO" id="GO:0016020">
    <property type="term" value="C:membrane"/>
    <property type="evidence" value="ECO:0007669"/>
    <property type="project" value="InterPro"/>
</dbReference>
<dbReference type="EMBL" id="CP040396">
    <property type="protein sequence ID" value="QCT01699.1"/>
    <property type="molecule type" value="Genomic_DNA"/>
</dbReference>
<keyword evidence="1 3" id="KW-0807">Transducer</keyword>
<feature type="transmembrane region" description="Helical" evidence="4">
    <location>
        <begin position="93"/>
        <end position="109"/>
    </location>
</feature>
<dbReference type="AlphaFoldDB" id="A0A4P8XN16"/>
<dbReference type="PANTHER" id="PTHR32089:SF114">
    <property type="entry name" value="METHYL-ACCEPTING CHEMOTAXIS PROTEIN MCPB"/>
    <property type="match status" value="1"/>
</dbReference>
<keyword evidence="7" id="KW-1185">Reference proteome</keyword>
<feature type="transmembrane region" description="Helical" evidence="4">
    <location>
        <begin position="114"/>
        <end position="131"/>
    </location>
</feature>
<evidence type="ECO:0000259" key="5">
    <source>
        <dbReference type="PROSITE" id="PS50111"/>
    </source>
</evidence>
<dbReference type="SUPFAM" id="SSF58104">
    <property type="entry name" value="Methyl-accepting chemotaxis protein (MCP) signaling domain"/>
    <property type="match status" value="1"/>
</dbReference>
<evidence type="ECO:0000313" key="7">
    <source>
        <dbReference type="Proteomes" id="UP000300879"/>
    </source>
</evidence>
<name>A0A4P8XN16_9BACL</name>
<reference evidence="6 7" key="1">
    <citation type="submission" date="2019-05" db="EMBL/GenBank/DDBJ databases">
        <authorList>
            <person name="Chen C."/>
        </authorList>
    </citation>
    <scope>NUCLEOTIDE SEQUENCE [LARGE SCALE GENOMIC DNA]</scope>
    <source>
        <strain evidence="6 7">HB172198</strain>
    </source>
</reference>
<feature type="transmembrane region" description="Helical" evidence="4">
    <location>
        <begin position="18"/>
        <end position="37"/>
    </location>
</feature>
<dbReference type="Proteomes" id="UP000300879">
    <property type="component" value="Chromosome"/>
</dbReference>
<evidence type="ECO:0000313" key="6">
    <source>
        <dbReference type="EMBL" id="QCT01699.1"/>
    </source>
</evidence>
<dbReference type="KEGG" id="palo:E6C60_0981"/>
<accession>A0A4P8XN16</accession>
<evidence type="ECO:0000256" key="1">
    <source>
        <dbReference type="ARBA" id="ARBA00023224"/>
    </source>
</evidence>
<keyword evidence="4" id="KW-1133">Transmembrane helix</keyword>
<feature type="domain" description="Methyl-accepting transducer" evidence="5">
    <location>
        <begin position="210"/>
        <end position="467"/>
    </location>
</feature>
<gene>
    <name evidence="6" type="ORF">E6C60_0981</name>
</gene>
<dbReference type="SMART" id="SM00283">
    <property type="entry name" value="MA"/>
    <property type="match status" value="1"/>
</dbReference>
<dbReference type="RefSeq" id="WP_138224788.1">
    <property type="nucleotide sequence ID" value="NZ_CP040396.1"/>
</dbReference>
<dbReference type="GO" id="GO:0007165">
    <property type="term" value="P:signal transduction"/>
    <property type="evidence" value="ECO:0007669"/>
    <property type="project" value="UniProtKB-KW"/>
</dbReference>
<dbReference type="InterPro" id="IPR004090">
    <property type="entry name" value="Chemotax_Me-accpt_rcpt"/>
</dbReference>
<dbReference type="PRINTS" id="PR00260">
    <property type="entry name" value="CHEMTRNSDUCR"/>
</dbReference>
<dbReference type="GO" id="GO:0004888">
    <property type="term" value="F:transmembrane signaling receptor activity"/>
    <property type="evidence" value="ECO:0007669"/>
    <property type="project" value="InterPro"/>
</dbReference>
<keyword evidence="4" id="KW-0812">Transmembrane</keyword>
<dbReference type="PANTHER" id="PTHR32089">
    <property type="entry name" value="METHYL-ACCEPTING CHEMOTAXIS PROTEIN MCPB"/>
    <property type="match status" value="1"/>
</dbReference>
<sequence length="489" mass="54097">MTHLQQHLRDDLRRKNGWIFKILVMNGLLSIGSLVGLGASLDMILMNLIGNVVMLGFFAFFHFRHRAVTYIPFIPIVGYTLITFGVSMLKPDFVNVFAVFVILILSMVYMYRSYLLTGIICGLVLILYILFGQSEVLGLEKYASSSAFYLYILGSVILLFFSKVTGSLVKDIAASSSQSQTLYEQMSQQKEHLLQETSGISTELTSITAASIDNLEAFRRMGTAFEEMTEGANEQAASTQTITDNIYKTSQQLTAMTEAVHMLNQQAAQAKVTSHEGGLRITEMDMLMKELETVLLTLSQSMKELDGRITETEGFNQVIRAIADQTNLLSVNASIEAARSGQYGAGFSIIASEIRKLSESAGDSAKRISNNLSDITMYSQNTLRRLNEVVSRVAGSSETTSSARAAFQQIDADIGNLNGKAEEMERMITGVTEANQSTYDVTHEFISISQQTAATMEELKASVDELLYSNERSVQSLRQADQRLNNMQV</sequence>
<dbReference type="Pfam" id="PF00015">
    <property type="entry name" value="MCPsignal"/>
    <property type="match status" value="1"/>
</dbReference>
<proteinExistence type="inferred from homology"/>